<evidence type="ECO:0000313" key="6">
    <source>
        <dbReference type="EMBL" id="MFC4397230.1"/>
    </source>
</evidence>
<dbReference type="SUPFAM" id="SSF55781">
    <property type="entry name" value="GAF domain-like"/>
    <property type="match status" value="1"/>
</dbReference>
<dbReference type="EMBL" id="JBHSDQ010000006">
    <property type="protein sequence ID" value="MFC4397230.1"/>
    <property type="molecule type" value="Genomic_DNA"/>
</dbReference>
<evidence type="ECO:0000313" key="7">
    <source>
        <dbReference type="Proteomes" id="UP001595778"/>
    </source>
</evidence>
<dbReference type="InterPro" id="IPR003018">
    <property type="entry name" value="GAF"/>
</dbReference>
<dbReference type="Pfam" id="PF03861">
    <property type="entry name" value="ANTAR"/>
    <property type="match status" value="1"/>
</dbReference>
<dbReference type="Gene3D" id="3.30.450.40">
    <property type="match status" value="1"/>
</dbReference>
<name>A0ABV8WMG7_9MICC</name>
<sequence length="266" mass="28800">MGAHIVWLLTTVPEVCPVLKAGVPEGEDFADVALHLQESFLQNPEVEAFLRDLAEYAASRLAPLNHECCCEITVLRPKKPAATAGSRADGALLSPLESDHGDGPGLLAMRTGSTVLVADLRREQRWPEYVRAVRRHGFLSVLSIPAALEGDARGMMTFYCTAPVDITDEIHVAETFVRQASKGLTLALRMLKLEETRDGMSAAMQTRTVIDLATGAIMAQNRCSQAAAFKLLKDASNTRNMKLREVAAAVVASVAGVADTFTYFDE</sequence>
<feature type="domain" description="ANTAR" evidence="5">
    <location>
        <begin position="190"/>
        <end position="251"/>
    </location>
</feature>
<dbReference type="Gene3D" id="1.10.10.10">
    <property type="entry name" value="Winged helix-like DNA-binding domain superfamily/Winged helix DNA-binding domain"/>
    <property type="match status" value="1"/>
</dbReference>
<keyword evidence="3" id="KW-0805">Transcription regulation</keyword>
<reference evidence="7" key="1">
    <citation type="journal article" date="2019" name="Int. J. Syst. Evol. Microbiol.">
        <title>The Global Catalogue of Microorganisms (GCM) 10K type strain sequencing project: providing services to taxonomists for standard genome sequencing and annotation.</title>
        <authorList>
            <consortium name="The Broad Institute Genomics Platform"/>
            <consortium name="The Broad Institute Genome Sequencing Center for Infectious Disease"/>
            <person name="Wu L."/>
            <person name="Ma J."/>
        </authorList>
    </citation>
    <scope>NUCLEOTIDE SEQUENCE [LARGE SCALE GENOMIC DNA]</scope>
    <source>
        <strain evidence="7">PJ61</strain>
    </source>
</reference>
<proteinExistence type="predicted"/>
<dbReference type="RefSeq" id="WP_286401074.1">
    <property type="nucleotide sequence ID" value="NZ_JBHSDQ010000006.1"/>
</dbReference>
<dbReference type="InterPro" id="IPR011006">
    <property type="entry name" value="CheY-like_superfamily"/>
</dbReference>
<keyword evidence="2" id="KW-0418">Kinase</keyword>
<evidence type="ECO:0000259" key="5">
    <source>
        <dbReference type="PROSITE" id="PS50921"/>
    </source>
</evidence>
<protein>
    <submittedName>
        <fullName evidence="6">GAF and ANTAR domain-containing protein</fullName>
    </submittedName>
</protein>
<dbReference type="PIRSF" id="PIRSF036625">
    <property type="entry name" value="GAF_ANTAR"/>
    <property type="match status" value="1"/>
</dbReference>
<evidence type="ECO:0000256" key="4">
    <source>
        <dbReference type="ARBA" id="ARBA00023163"/>
    </source>
</evidence>
<dbReference type="PROSITE" id="PS50921">
    <property type="entry name" value="ANTAR"/>
    <property type="match status" value="1"/>
</dbReference>
<dbReference type="SMART" id="SM01012">
    <property type="entry name" value="ANTAR"/>
    <property type="match status" value="1"/>
</dbReference>
<dbReference type="SUPFAM" id="SSF52172">
    <property type="entry name" value="CheY-like"/>
    <property type="match status" value="1"/>
</dbReference>
<dbReference type="InterPro" id="IPR012074">
    <property type="entry name" value="GAF_ANTAR"/>
</dbReference>
<keyword evidence="1" id="KW-0808">Transferase</keyword>
<accession>A0ABV8WMG7</accession>
<gene>
    <name evidence="6" type="ORF">ACFO0G_14105</name>
</gene>
<keyword evidence="4" id="KW-0804">Transcription</keyword>
<dbReference type="InterPro" id="IPR005561">
    <property type="entry name" value="ANTAR"/>
</dbReference>
<dbReference type="Proteomes" id="UP001595778">
    <property type="component" value="Unassembled WGS sequence"/>
</dbReference>
<dbReference type="Pfam" id="PF01590">
    <property type="entry name" value="GAF"/>
    <property type="match status" value="1"/>
</dbReference>
<evidence type="ECO:0000256" key="2">
    <source>
        <dbReference type="ARBA" id="ARBA00022777"/>
    </source>
</evidence>
<evidence type="ECO:0000256" key="1">
    <source>
        <dbReference type="ARBA" id="ARBA00022679"/>
    </source>
</evidence>
<keyword evidence="7" id="KW-1185">Reference proteome</keyword>
<dbReference type="InterPro" id="IPR029016">
    <property type="entry name" value="GAF-like_dom_sf"/>
</dbReference>
<organism evidence="6 7">
    <name type="scientific">Arthrobacter sedimenti</name>
    <dbReference type="NCBI Taxonomy" id="2694931"/>
    <lineage>
        <taxon>Bacteria</taxon>
        <taxon>Bacillati</taxon>
        <taxon>Actinomycetota</taxon>
        <taxon>Actinomycetes</taxon>
        <taxon>Micrococcales</taxon>
        <taxon>Micrococcaceae</taxon>
        <taxon>Arthrobacter</taxon>
    </lineage>
</organism>
<dbReference type="InterPro" id="IPR036388">
    <property type="entry name" value="WH-like_DNA-bd_sf"/>
</dbReference>
<comment type="caution">
    <text evidence="6">The sequence shown here is derived from an EMBL/GenBank/DDBJ whole genome shotgun (WGS) entry which is preliminary data.</text>
</comment>
<evidence type="ECO:0000256" key="3">
    <source>
        <dbReference type="ARBA" id="ARBA00023015"/>
    </source>
</evidence>